<evidence type="ECO:0000313" key="4">
    <source>
        <dbReference type="Proteomes" id="UP000824681"/>
    </source>
</evidence>
<dbReference type="Pfam" id="PF03401">
    <property type="entry name" value="TctC"/>
    <property type="match status" value="1"/>
</dbReference>
<evidence type="ECO:0000256" key="2">
    <source>
        <dbReference type="SAM" id="SignalP"/>
    </source>
</evidence>
<name>A0ABX8U8Q2_9ACTN</name>
<proteinExistence type="inferred from homology"/>
<sequence>MRRRRFLASLLAASGAVAGSALTGAALTGCGARQVPGGRAGLRTRFAINPAARRWSEVGQALAGAARAAGYETGTGTKVTVSGLSAMAAAELNNGQTLLDAATPLARLAGDVEVVVVPGNSRFKDFEGFAAHLLARPGETPVAGGPQGAPGHLLFGLIAKGIGADSRQVDYTGYPGTQEVVTALLSGKAAAATGVLADWRENLSRGRLRALAVSCAQRVPEVDAPTLLESGVRVDFTDWTAAFGPGGMPDESREAAVRMCEEATSSTGWLAACRAAGWISIPLSGDDFVLWLASEVERTRAVLHDLGLINSARATTCGGSCGNGH</sequence>
<dbReference type="PROSITE" id="PS51257">
    <property type="entry name" value="PROKAR_LIPOPROTEIN"/>
    <property type="match status" value="1"/>
</dbReference>
<dbReference type="InterPro" id="IPR005064">
    <property type="entry name" value="BUG"/>
</dbReference>
<dbReference type="RefSeq" id="WP_020547353.1">
    <property type="nucleotide sequence ID" value="NZ_CP068985.1"/>
</dbReference>
<dbReference type="EMBL" id="CP068985">
    <property type="protein sequence ID" value="QYC43306.1"/>
    <property type="molecule type" value="Genomic_DNA"/>
</dbReference>
<dbReference type="Gene3D" id="3.40.190.150">
    <property type="entry name" value="Bordetella uptake gene, domain 1"/>
    <property type="match status" value="1"/>
</dbReference>
<feature type="signal peptide" evidence="2">
    <location>
        <begin position="1"/>
        <end position="18"/>
    </location>
</feature>
<keyword evidence="3" id="KW-0675">Receptor</keyword>
<keyword evidence="2" id="KW-0732">Signal</keyword>
<dbReference type="Proteomes" id="UP000824681">
    <property type="component" value="Chromosome"/>
</dbReference>
<dbReference type="InterPro" id="IPR042100">
    <property type="entry name" value="Bug_dom1"/>
</dbReference>
<dbReference type="PANTHER" id="PTHR42928:SF3">
    <property type="entry name" value="UPF0065 PROTEIN YFLP"/>
    <property type="match status" value="1"/>
</dbReference>
<feature type="chain" id="PRO_5045502399" evidence="2">
    <location>
        <begin position="19"/>
        <end position="325"/>
    </location>
</feature>
<dbReference type="Gene3D" id="3.40.190.10">
    <property type="entry name" value="Periplasmic binding protein-like II"/>
    <property type="match status" value="1"/>
</dbReference>
<gene>
    <name evidence="3" type="ORF">Nocox_28590</name>
</gene>
<accession>A0ABX8U8Q2</accession>
<keyword evidence="4" id="KW-1185">Reference proteome</keyword>
<evidence type="ECO:0000313" key="3">
    <source>
        <dbReference type="EMBL" id="QYC43306.1"/>
    </source>
</evidence>
<dbReference type="PANTHER" id="PTHR42928">
    <property type="entry name" value="TRICARBOXYLATE-BINDING PROTEIN"/>
    <property type="match status" value="1"/>
</dbReference>
<evidence type="ECO:0000256" key="1">
    <source>
        <dbReference type="ARBA" id="ARBA00006987"/>
    </source>
</evidence>
<comment type="similarity">
    <text evidence="1">Belongs to the UPF0065 (bug) family.</text>
</comment>
<protein>
    <submittedName>
        <fullName evidence="3">Tripartite tricarboxylate transporter family receptor</fullName>
    </submittedName>
</protein>
<organism evidence="3 4">
    <name type="scientific">Nonomuraea coxensis DSM 45129</name>
    <dbReference type="NCBI Taxonomy" id="1122611"/>
    <lineage>
        <taxon>Bacteria</taxon>
        <taxon>Bacillati</taxon>
        <taxon>Actinomycetota</taxon>
        <taxon>Actinomycetes</taxon>
        <taxon>Streptosporangiales</taxon>
        <taxon>Streptosporangiaceae</taxon>
        <taxon>Nonomuraea</taxon>
    </lineage>
</organism>
<reference evidence="3 4" key="1">
    <citation type="journal article" date="2021" name="ACS Chem. Biol.">
        <title>Genomic-Led Discovery of a Novel Glycopeptide Antibiotic by Nonomuraea coxensis DSM 45129.</title>
        <authorList>
            <person name="Yushchuk O."/>
            <person name="Vior N.M."/>
            <person name="Andreo-Vidal A."/>
            <person name="Berini F."/>
            <person name="Ruckert C."/>
            <person name="Busche T."/>
            <person name="Binda E."/>
            <person name="Kalinowski J."/>
            <person name="Truman A.W."/>
            <person name="Marinelli F."/>
        </authorList>
    </citation>
    <scope>NUCLEOTIDE SEQUENCE [LARGE SCALE GENOMIC DNA]</scope>
    <source>
        <strain evidence="3 4">DSM 45129</strain>
    </source>
</reference>